<keyword evidence="4 6" id="KW-0663">Pyridoxal phosphate</keyword>
<dbReference type="InterPro" id="IPR015421">
    <property type="entry name" value="PyrdxlP-dep_Trfase_major"/>
</dbReference>
<dbReference type="InterPro" id="IPR002129">
    <property type="entry name" value="PyrdxlP-dep_de-COase"/>
</dbReference>
<keyword evidence="5 7" id="KW-0456">Lyase</keyword>
<dbReference type="PANTHER" id="PTHR11999:SF70">
    <property type="entry name" value="MIP05841P"/>
    <property type="match status" value="1"/>
</dbReference>
<accession>A0A5Q5BKE8</accession>
<evidence type="ECO:0000256" key="2">
    <source>
        <dbReference type="ARBA" id="ARBA00009533"/>
    </source>
</evidence>
<feature type="modified residue" description="N6-(pyridoxal phosphate)lysine" evidence="6">
    <location>
        <position position="291"/>
    </location>
</feature>
<proteinExistence type="inferred from homology"/>
<dbReference type="InterPro" id="IPR015424">
    <property type="entry name" value="PyrdxlP-dep_Trfase"/>
</dbReference>
<evidence type="ECO:0000313" key="8">
    <source>
        <dbReference type="EMBL" id="ABG08809.1"/>
    </source>
</evidence>
<evidence type="ECO:0000256" key="6">
    <source>
        <dbReference type="PIRSR" id="PIRSR602129-50"/>
    </source>
</evidence>
<name>A0A5Q5BKE8_MYCSS</name>
<evidence type="ECO:0000256" key="5">
    <source>
        <dbReference type="ARBA" id="ARBA00023239"/>
    </source>
</evidence>
<comment type="cofactor">
    <cofactor evidence="1 6 7">
        <name>pyridoxal 5'-phosphate</name>
        <dbReference type="ChEBI" id="CHEBI:597326"/>
    </cofactor>
</comment>
<evidence type="ECO:0000256" key="1">
    <source>
        <dbReference type="ARBA" id="ARBA00001933"/>
    </source>
</evidence>
<dbReference type="PANTHER" id="PTHR11999">
    <property type="entry name" value="GROUP II PYRIDOXAL-5-PHOSPHATE DECARBOXYLASE"/>
    <property type="match status" value="1"/>
</dbReference>
<dbReference type="SUPFAM" id="SSF53383">
    <property type="entry name" value="PLP-dependent transferases"/>
    <property type="match status" value="1"/>
</dbReference>
<gene>
    <name evidence="8" type="ordered locus">Mmcs_2702</name>
</gene>
<sequence length="463" mass="47746">MPDRTAGLHAAVRHAETYLAGLDERPVGAAATAAEVRDRLGGPLPEHPTDPAEVIEALATGAEPGLVASAGPRHFGFVVGGALPAALAADWLVSAWDQCAAFHALSPAGSAIEDVAAGWVLDLLGLPATASVGFVTGGQGANTTCLAAARQAVFAAAGWDVERDGLIGAPPLRVFCGEQAHATIHTALRLLGLGADTAVRIPADGQGRMDPEALRHALDDGAGPAIVCAQAGNVATGAFDAFEPIAEACAAHGAWLHVDGAFGLWAAAAPRTRHLTHAVERADSWAVDAHKWLNVPYDCAAAIVAHPDAHRAAMRLTGPYLVADPGQRDNTTYVPESSRRARSVPVYAAIRSLGRTGVADMVERNCAQARRMAEHLRAIPGATVLNEVVLNQVLVALPGGDEANRAAVAAIQRDGTCWLGGTTWQGAHVLRVSVSNWATTDDDIDRSAAAIAAVAATGQMPTM</sequence>
<dbReference type="Gene3D" id="3.40.640.10">
    <property type="entry name" value="Type I PLP-dependent aspartate aminotransferase-like (Major domain)"/>
    <property type="match status" value="1"/>
</dbReference>
<evidence type="ECO:0000256" key="7">
    <source>
        <dbReference type="RuleBase" id="RU000382"/>
    </source>
</evidence>
<dbReference type="GO" id="GO:0019752">
    <property type="term" value="P:carboxylic acid metabolic process"/>
    <property type="evidence" value="ECO:0007669"/>
    <property type="project" value="InterPro"/>
</dbReference>
<dbReference type="InterPro" id="IPR015422">
    <property type="entry name" value="PyrdxlP-dep_Trfase_small"/>
</dbReference>
<organism evidence="8">
    <name type="scientific">Mycobacterium sp. (strain MCS)</name>
    <dbReference type="NCBI Taxonomy" id="164756"/>
    <lineage>
        <taxon>Bacteria</taxon>
        <taxon>Bacillati</taxon>
        <taxon>Actinomycetota</taxon>
        <taxon>Actinomycetes</taxon>
        <taxon>Mycobacteriales</taxon>
        <taxon>Mycobacteriaceae</taxon>
        <taxon>Mycobacterium</taxon>
    </lineage>
</organism>
<comment type="similarity">
    <text evidence="2 7">Belongs to the group II decarboxylase family.</text>
</comment>
<dbReference type="GO" id="GO:0004058">
    <property type="term" value="F:aromatic-L-amino-acid decarboxylase activity"/>
    <property type="evidence" value="ECO:0007669"/>
    <property type="project" value="UniProtKB-ARBA"/>
</dbReference>
<protein>
    <submittedName>
        <fullName evidence="8">Pyridoxal-dependent decarboxylase</fullName>
    </submittedName>
</protein>
<evidence type="ECO:0000256" key="4">
    <source>
        <dbReference type="ARBA" id="ARBA00022898"/>
    </source>
</evidence>
<dbReference type="GO" id="GO:0030170">
    <property type="term" value="F:pyridoxal phosphate binding"/>
    <property type="evidence" value="ECO:0007669"/>
    <property type="project" value="InterPro"/>
</dbReference>
<keyword evidence="3" id="KW-0210">Decarboxylase</keyword>
<reference evidence="8" key="1">
    <citation type="submission" date="2006-06" db="EMBL/GenBank/DDBJ databases">
        <title>Complete sequence of chromosome of Mycobacterium sp. MCS.</title>
        <authorList>
            <consortium name="US DOE Joint Genome Institute"/>
            <person name="Copeland A."/>
            <person name="Lucas S."/>
            <person name="Lapidus A."/>
            <person name="Barry K."/>
            <person name="Detter J.C."/>
            <person name="Glavina del Rio T."/>
            <person name="Hammon N."/>
            <person name="Israni S."/>
            <person name="Dalin E."/>
            <person name="Tice H."/>
            <person name="Pitluck S."/>
            <person name="Martinez M."/>
            <person name="Schmutz J."/>
            <person name="Larimer F."/>
            <person name="Land M."/>
            <person name="Hauser L."/>
            <person name="Kyrpides N."/>
            <person name="Kim E."/>
            <person name="Miller C.D."/>
            <person name="Hughes J.E."/>
            <person name="Anderson A.J."/>
            <person name="Sims R.C."/>
            <person name="Richardson P."/>
        </authorList>
    </citation>
    <scope>NUCLEOTIDE SEQUENCE [LARGE SCALE GENOMIC DNA]</scope>
    <source>
        <strain evidence="8">MCS</strain>
    </source>
</reference>
<dbReference type="AlphaFoldDB" id="A0A5Q5BKE8"/>
<dbReference type="InterPro" id="IPR010977">
    <property type="entry name" value="Aromatic_deC"/>
</dbReference>
<dbReference type="Gene3D" id="3.90.1150.10">
    <property type="entry name" value="Aspartate Aminotransferase, domain 1"/>
    <property type="match status" value="1"/>
</dbReference>
<dbReference type="KEGG" id="mmc:Mmcs_2702"/>
<dbReference type="Pfam" id="PF00282">
    <property type="entry name" value="Pyridoxal_deC"/>
    <property type="match status" value="1"/>
</dbReference>
<evidence type="ECO:0000256" key="3">
    <source>
        <dbReference type="ARBA" id="ARBA00022793"/>
    </source>
</evidence>
<dbReference type="EMBL" id="CP000384">
    <property type="protein sequence ID" value="ABG08809.1"/>
    <property type="molecule type" value="Genomic_DNA"/>
</dbReference>